<sequence>MYRTLPLVALAAVLALGACSPDPDTTASSAAPTQTEEVFQEEAPAVLETTAAAADEQDDGTAAGMAEIPETIRGRWGLVTADCTSNKGDAKGLLEISADQLKFYESVARLGEIKEAGESRIRATFDYTGEGQSWTQDVVLDVQDDGKTMIRRDYGKDAMPGPLKYTRCS</sequence>
<gene>
    <name evidence="2" type="ORF">SAMN06296065_1552</name>
</gene>
<dbReference type="Proteomes" id="UP001157910">
    <property type="component" value="Unassembled WGS sequence"/>
</dbReference>
<feature type="chain" id="PRO_5045699431" description="Lipoprotein" evidence="1">
    <location>
        <begin position="21"/>
        <end position="169"/>
    </location>
</feature>
<comment type="caution">
    <text evidence="2">The sequence shown here is derived from an EMBL/GenBank/DDBJ whole genome shotgun (WGS) entry which is preliminary data.</text>
</comment>
<evidence type="ECO:0008006" key="4">
    <source>
        <dbReference type="Google" id="ProtNLM"/>
    </source>
</evidence>
<evidence type="ECO:0000313" key="2">
    <source>
        <dbReference type="EMBL" id="SMP83325.1"/>
    </source>
</evidence>
<protein>
    <recommendedName>
        <fullName evidence="4">Lipoprotein</fullName>
    </recommendedName>
</protein>
<proteinExistence type="predicted"/>
<name>A0ABY1QWM5_9SPHN</name>
<accession>A0ABY1QWM5</accession>
<reference evidence="2 3" key="1">
    <citation type="submission" date="2017-05" db="EMBL/GenBank/DDBJ databases">
        <authorList>
            <person name="Varghese N."/>
            <person name="Submissions S."/>
        </authorList>
    </citation>
    <scope>NUCLEOTIDE SEQUENCE [LARGE SCALE GENOMIC DNA]</scope>
    <source>
        <strain evidence="2 3">SM16</strain>
    </source>
</reference>
<dbReference type="PROSITE" id="PS51257">
    <property type="entry name" value="PROKAR_LIPOPROTEIN"/>
    <property type="match status" value="1"/>
</dbReference>
<keyword evidence="1" id="KW-0732">Signal</keyword>
<keyword evidence="3" id="KW-1185">Reference proteome</keyword>
<evidence type="ECO:0000313" key="3">
    <source>
        <dbReference type="Proteomes" id="UP001157910"/>
    </source>
</evidence>
<dbReference type="RefSeq" id="WP_283407311.1">
    <property type="nucleotide sequence ID" value="NZ_FXUI01000055.1"/>
</dbReference>
<organism evidence="2 3">
    <name type="scientific">Novosphingobium panipatense</name>
    <dbReference type="NCBI Taxonomy" id="428991"/>
    <lineage>
        <taxon>Bacteria</taxon>
        <taxon>Pseudomonadati</taxon>
        <taxon>Pseudomonadota</taxon>
        <taxon>Alphaproteobacteria</taxon>
        <taxon>Sphingomonadales</taxon>
        <taxon>Sphingomonadaceae</taxon>
        <taxon>Novosphingobium</taxon>
    </lineage>
</organism>
<feature type="signal peptide" evidence="1">
    <location>
        <begin position="1"/>
        <end position="20"/>
    </location>
</feature>
<evidence type="ECO:0000256" key="1">
    <source>
        <dbReference type="SAM" id="SignalP"/>
    </source>
</evidence>
<dbReference type="EMBL" id="FXUI01000055">
    <property type="protein sequence ID" value="SMP83325.1"/>
    <property type="molecule type" value="Genomic_DNA"/>
</dbReference>